<dbReference type="eggNOG" id="KOG2382">
    <property type="taxonomic scope" value="Eukaryota"/>
</dbReference>
<reference evidence="7 10" key="5">
    <citation type="submission" date="2017-05" db="EMBL/GenBank/DDBJ databases">
        <title>The Genome Sequence of Candida krusei Ckrusei653.</title>
        <authorList>
            <person name="Cuomo C."/>
            <person name="Forche A."/>
            <person name="Young S."/>
            <person name="Abouelleil A."/>
            <person name="Cao P."/>
            <person name="Chapman S."/>
            <person name="Cusick C."/>
            <person name="Shea T."/>
            <person name="Nusbaum C."/>
            <person name="Birren B."/>
        </authorList>
    </citation>
    <scope>NUCLEOTIDE SEQUENCE [LARGE SCALE GENOMIC DNA]</scope>
    <source>
        <strain evidence="7 10">Ckrusei653</strain>
    </source>
</reference>
<sequence>MLQQRSRQLLTSWTRRYTTLGSGTHNCPYDYEATLREALGDVPTVKLAFDKYSNGGNVRRLPPLVLLHGLFGNRGNMRSVAKRLASGQGLISNGFDVYTLDLRNHGGSPHIDRHDYPSMAADVEEFIRNEGIDTPLILGHSMGAKVAMAIALRGKVDICGIIPVENAPIAKGGVGSNGGKFGKYIQVMQEIEERGSEITSLRECHEILGKLETNKTIRDFLLTNMRPIGVKGENGYKCRLNLKVLGEDLDKIAAFPFDPRISRYNGPTFFIRGTQSPFISDEKIEACGLFFPKFELANIDAGHWVISEKPIEFLQIVDEWIDKEFN</sequence>
<dbReference type="Gene3D" id="3.40.50.1820">
    <property type="entry name" value="alpha/beta hydrolase"/>
    <property type="match status" value="1"/>
</dbReference>
<dbReference type="GO" id="GO:0005739">
    <property type="term" value="C:mitochondrion"/>
    <property type="evidence" value="ECO:0007669"/>
    <property type="project" value="TreeGrafter"/>
</dbReference>
<evidence type="ECO:0000313" key="4">
    <source>
        <dbReference type="EMBL" id="AWU74035.1"/>
    </source>
</evidence>
<reference evidence="5" key="2">
    <citation type="submission" date="2014-08" db="EMBL/GenBank/DDBJ databases">
        <title>Exploiting Issatchenkia orientalis SD108 for Succinic Acid Production.</title>
        <authorList>
            <person name="Xiao H."/>
            <person name="Shao Z."/>
            <person name="Jiang Y."/>
            <person name="Dole S."/>
            <person name="Zhao H."/>
        </authorList>
    </citation>
    <scope>NUCLEOTIDE SEQUENCE [LARGE SCALE GENOMIC DNA]</scope>
    <source>
        <strain evidence="5">SD108</strain>
    </source>
</reference>
<evidence type="ECO:0000313" key="8">
    <source>
        <dbReference type="Proteomes" id="UP000029867"/>
    </source>
</evidence>
<dbReference type="HOGENOM" id="CLU_020336_53_0_1"/>
<dbReference type="Proteomes" id="UP000189274">
    <property type="component" value="Unassembled WGS sequence"/>
</dbReference>
<name>A0A099NZI2_PICKU</name>
<evidence type="ECO:0000313" key="10">
    <source>
        <dbReference type="Proteomes" id="UP000195871"/>
    </source>
</evidence>
<keyword evidence="11" id="KW-1185">Reference proteome</keyword>
<accession>A0A099NZI2</accession>
<reference evidence="8" key="1">
    <citation type="journal article" date="2014" name="Microb. Cell Fact.">
        <title>Exploiting Issatchenkia orientalis SD108 for succinic acid production.</title>
        <authorList>
            <person name="Xiao H."/>
            <person name="Shao Z."/>
            <person name="Jiang Y."/>
            <person name="Dole S."/>
            <person name="Zhao H."/>
        </authorList>
    </citation>
    <scope>NUCLEOTIDE SEQUENCE [LARGE SCALE GENOMIC DNA]</scope>
    <source>
        <strain evidence="8">SD108</strain>
    </source>
</reference>
<dbReference type="VEuPathDB" id="FungiDB:C5L36_0A06290"/>
<reference evidence="6" key="4">
    <citation type="submission" date="2017-01" db="EMBL/GenBank/DDBJ databases">
        <authorList>
            <person name="Mah S.A."/>
            <person name="Swanson W.J."/>
            <person name="Moy G.W."/>
            <person name="Vacquier V.D."/>
        </authorList>
    </citation>
    <scope>NUCLEOTIDE SEQUENCE [LARGE SCALE GENOMIC DNA]</scope>
    <source>
        <strain evidence="6">129</strain>
    </source>
</reference>
<dbReference type="EMBL" id="CP028773">
    <property type="protein sequence ID" value="AWU74035.1"/>
    <property type="molecule type" value="Genomic_DNA"/>
</dbReference>
<dbReference type="EMBL" id="MQVM01000047">
    <property type="protein sequence ID" value="ONH70942.1"/>
    <property type="molecule type" value="Genomic_DNA"/>
</dbReference>
<comment type="similarity">
    <text evidence="1">Belongs to the AB hydrolase superfamily.</text>
</comment>
<gene>
    <name evidence="6" type="ORF">BOH78_4863</name>
    <name evidence="4" type="ORF">C5L36_0A06290</name>
    <name evidence="7" type="ORF">CAS74_001832</name>
    <name evidence="5" type="ORF">JL09_g3585</name>
</gene>
<dbReference type="OrthoDB" id="8119704at2759"/>
<reference evidence="4 11" key="6">
    <citation type="submission" date="2018-06" db="EMBL/GenBank/DDBJ databases">
        <title>Population genomics shows no distinction between pathogenic Candida krusei and environmental Pichia kudriavzevii: One species, four names.</title>
        <authorList>
            <person name="Douglass A.P."/>
            <person name="Offei B."/>
            <person name="Braun-Galleani S."/>
            <person name="Coughlan A.Y."/>
            <person name="Martos A."/>
            <person name="Ortiz-Merino R.A."/>
            <person name="Byrne K.P."/>
            <person name="Wolfe K.H."/>
        </authorList>
    </citation>
    <scope>NUCLEOTIDE SEQUENCE [LARGE SCALE GENOMIC DNA]</scope>
    <source>
        <strain evidence="4 11">CBS573</strain>
    </source>
</reference>
<dbReference type="EMBL" id="NHMM01000002">
    <property type="protein sequence ID" value="OUT23512.1"/>
    <property type="molecule type" value="Genomic_DNA"/>
</dbReference>
<dbReference type="AlphaFoldDB" id="A0A099NZI2"/>
<dbReference type="STRING" id="4909.A0A099NZI2"/>
<evidence type="ECO:0000313" key="11">
    <source>
        <dbReference type="Proteomes" id="UP000249293"/>
    </source>
</evidence>
<evidence type="ECO:0000313" key="7">
    <source>
        <dbReference type="EMBL" id="OUT23512.1"/>
    </source>
</evidence>
<evidence type="ECO:0000313" key="6">
    <source>
        <dbReference type="EMBL" id="ONH70942.1"/>
    </source>
</evidence>
<feature type="domain" description="AB hydrolase-1" evidence="3">
    <location>
        <begin position="62"/>
        <end position="153"/>
    </location>
</feature>
<evidence type="ECO:0000313" key="9">
    <source>
        <dbReference type="Proteomes" id="UP000189274"/>
    </source>
</evidence>
<dbReference type="Proteomes" id="UP000195871">
    <property type="component" value="Unassembled WGS sequence"/>
</dbReference>
<dbReference type="PANTHER" id="PTHR46118:SF4">
    <property type="entry name" value="PROTEIN ABHD11"/>
    <property type="match status" value="1"/>
</dbReference>
<keyword evidence="2 6" id="KW-0378">Hydrolase</keyword>
<evidence type="ECO:0000256" key="1">
    <source>
        <dbReference type="ARBA" id="ARBA00008645"/>
    </source>
</evidence>
<dbReference type="Proteomes" id="UP000029867">
    <property type="component" value="Unassembled WGS sequence"/>
</dbReference>
<dbReference type="PANTHER" id="PTHR46118">
    <property type="entry name" value="PROTEIN ABHD11"/>
    <property type="match status" value="1"/>
</dbReference>
<protein>
    <submittedName>
        <fullName evidence="6">Abhydrolase domain-containing protein IMO32</fullName>
    </submittedName>
</protein>
<evidence type="ECO:0000256" key="2">
    <source>
        <dbReference type="ARBA" id="ARBA00022801"/>
    </source>
</evidence>
<dbReference type="InterPro" id="IPR029058">
    <property type="entry name" value="AB_hydrolase_fold"/>
</dbReference>
<dbReference type="SUPFAM" id="SSF53474">
    <property type="entry name" value="alpha/beta-Hydrolases"/>
    <property type="match status" value="1"/>
</dbReference>
<evidence type="ECO:0000313" key="5">
    <source>
        <dbReference type="EMBL" id="KGK37266.1"/>
    </source>
</evidence>
<reference evidence="9" key="3">
    <citation type="journal article" date="2017" name="Genome Announc.">
        <title>Genome sequences of Cyberlindnera fabianii 65, Pichia kudriavzevii 129, and Saccharomyces cerevisiae 131 isolated from fermented masau fruits in Zimbabwe.</title>
        <authorList>
            <person name="van Rijswijck I.M.H."/>
            <person name="Derks M.F.L."/>
            <person name="Abee T."/>
            <person name="de Ridder D."/>
            <person name="Smid E.J."/>
        </authorList>
    </citation>
    <scope>NUCLEOTIDE SEQUENCE [LARGE SCALE GENOMIC DNA]</scope>
    <source>
        <strain evidence="9">129</strain>
    </source>
</reference>
<evidence type="ECO:0000259" key="3">
    <source>
        <dbReference type="Pfam" id="PF00561"/>
    </source>
</evidence>
<dbReference type="GO" id="GO:0052689">
    <property type="term" value="F:carboxylic ester hydrolase activity"/>
    <property type="evidence" value="ECO:0007669"/>
    <property type="project" value="TreeGrafter"/>
</dbReference>
<dbReference type="Proteomes" id="UP000249293">
    <property type="component" value="Chromosome 1"/>
</dbReference>
<dbReference type="Pfam" id="PF00561">
    <property type="entry name" value="Abhydrolase_1"/>
    <property type="match status" value="1"/>
</dbReference>
<dbReference type="EMBL" id="JQFK01000040">
    <property type="protein sequence ID" value="KGK37266.1"/>
    <property type="molecule type" value="Genomic_DNA"/>
</dbReference>
<organism evidence="5 8">
    <name type="scientific">Pichia kudriavzevii</name>
    <name type="common">Yeast</name>
    <name type="synonym">Issatchenkia orientalis</name>
    <dbReference type="NCBI Taxonomy" id="4909"/>
    <lineage>
        <taxon>Eukaryota</taxon>
        <taxon>Fungi</taxon>
        <taxon>Dikarya</taxon>
        <taxon>Ascomycota</taxon>
        <taxon>Saccharomycotina</taxon>
        <taxon>Pichiomycetes</taxon>
        <taxon>Pichiales</taxon>
        <taxon>Pichiaceae</taxon>
        <taxon>Pichia</taxon>
    </lineage>
</organism>
<dbReference type="InterPro" id="IPR000073">
    <property type="entry name" value="AB_hydrolase_1"/>
</dbReference>
<proteinExistence type="inferred from homology"/>